<protein>
    <submittedName>
        <fullName evidence="1">Uncharacterized protein</fullName>
    </submittedName>
</protein>
<sequence length="399" mass="44477">MRDLNITIEGSWWDTLLYKGKLHALTPEGDWAVFDWDALTSDLEEAIEAAARPALQFSFRASNAISNGTLTRDTVTRAFEQLTVFDFDLSSKKMAKYLLAKSDVSGAFPNTSMNMHYDRMIMSSHNGVHIEYVNSDHIGVHILKKISSVATRQIAAAYGRIACASGDAGLRQLDLNLEHGFKPSESDGLELNSQPCDACDWMYQNISALSYSGGSYLAKFIKTGEFFRPTKTDDTFSDGDGAEIERIKFEENIDLNDGIDDESSEQDHALSWGSHDKIYKVSGSRISAYRFAASGERRLLGHRQLPADASEIVSVRSALFGVIVEFDEAVVVIKGDGTLVDFKGEPVNISTFSRSRRYENQLHLIADDSIQVKSINNKFENEYFLKKAFGSKAPHEWFG</sequence>
<dbReference type="RefSeq" id="WP_097927765.1">
    <property type="nucleotide sequence ID" value="NZ_OCTN01000001.1"/>
</dbReference>
<accession>A0A2C9CLP2</accession>
<organism evidence="1 2">
    <name type="scientific">Pontivivens marinum</name>
    <dbReference type="NCBI Taxonomy" id="1690039"/>
    <lineage>
        <taxon>Bacteria</taxon>
        <taxon>Pseudomonadati</taxon>
        <taxon>Pseudomonadota</taxon>
        <taxon>Alphaproteobacteria</taxon>
        <taxon>Rhodobacterales</taxon>
        <taxon>Paracoccaceae</taxon>
        <taxon>Pontivivens</taxon>
    </lineage>
</organism>
<gene>
    <name evidence="1" type="ORF">SAMN06273572_1012</name>
</gene>
<proteinExistence type="predicted"/>
<name>A0A2C9CLP2_9RHOB</name>
<dbReference type="Proteomes" id="UP000220034">
    <property type="component" value="Unassembled WGS sequence"/>
</dbReference>
<keyword evidence="2" id="KW-1185">Reference proteome</keyword>
<dbReference type="EMBL" id="OCTN01000001">
    <property type="protein sequence ID" value="SOH92162.1"/>
    <property type="molecule type" value="Genomic_DNA"/>
</dbReference>
<evidence type="ECO:0000313" key="2">
    <source>
        <dbReference type="Proteomes" id="UP000220034"/>
    </source>
</evidence>
<dbReference type="AlphaFoldDB" id="A0A2C9CLP2"/>
<evidence type="ECO:0000313" key="1">
    <source>
        <dbReference type="EMBL" id="SOH92162.1"/>
    </source>
</evidence>
<dbReference type="OrthoDB" id="8477882at2"/>
<reference evidence="2" key="1">
    <citation type="submission" date="2017-09" db="EMBL/GenBank/DDBJ databases">
        <authorList>
            <person name="Varghese N."/>
            <person name="Submissions S."/>
        </authorList>
    </citation>
    <scope>NUCLEOTIDE SEQUENCE [LARGE SCALE GENOMIC DNA]</scope>
    <source>
        <strain evidence="2">C7</strain>
    </source>
</reference>